<name>B4D8L1_9BACT</name>
<protein>
    <submittedName>
        <fullName evidence="3">WD-40 repeat protein</fullName>
    </submittedName>
</protein>
<dbReference type="InterPro" id="IPR011047">
    <property type="entry name" value="Quinoprotein_ADH-like_sf"/>
</dbReference>
<dbReference type="PROSITE" id="PS50082">
    <property type="entry name" value="WD_REPEATS_2"/>
    <property type="match status" value="1"/>
</dbReference>
<dbReference type="EMBL" id="ABVL01000022">
    <property type="protein sequence ID" value="EDY17233.1"/>
    <property type="molecule type" value="Genomic_DNA"/>
</dbReference>
<dbReference type="PANTHER" id="PTHR19879">
    <property type="entry name" value="TRANSCRIPTION INITIATION FACTOR TFIID"/>
    <property type="match status" value="1"/>
</dbReference>
<dbReference type="Proteomes" id="UP000005824">
    <property type="component" value="Unassembled WGS sequence"/>
</dbReference>
<keyword evidence="1" id="KW-0853">WD repeat</keyword>
<dbReference type="SMART" id="SM00320">
    <property type="entry name" value="WD40"/>
    <property type="match status" value="5"/>
</dbReference>
<evidence type="ECO:0000259" key="2">
    <source>
        <dbReference type="Pfam" id="PF13360"/>
    </source>
</evidence>
<dbReference type="STRING" id="497964.CfE428DRAFT_5251"/>
<gene>
    <name evidence="3" type="ORF">CfE428DRAFT_5251</name>
</gene>
<dbReference type="AlphaFoldDB" id="B4D8L1"/>
<feature type="repeat" description="WD" evidence="1">
    <location>
        <begin position="486"/>
        <end position="527"/>
    </location>
</feature>
<dbReference type="InterPro" id="IPR015943">
    <property type="entry name" value="WD40/YVTN_repeat-like_dom_sf"/>
</dbReference>
<dbReference type="Gene3D" id="2.130.10.10">
    <property type="entry name" value="YVTN repeat-like/Quinoprotein amine dehydrogenase"/>
    <property type="match status" value="3"/>
</dbReference>
<comment type="caution">
    <text evidence="3">The sequence shown here is derived from an EMBL/GenBank/DDBJ whole genome shotgun (WGS) entry which is preliminary data.</text>
</comment>
<reference evidence="3 4" key="1">
    <citation type="journal article" date="2011" name="J. Bacteriol.">
        <title>Genome sequence of Chthoniobacter flavus Ellin428, an aerobic heterotrophic soil bacterium.</title>
        <authorList>
            <person name="Kant R."/>
            <person name="van Passel M.W."/>
            <person name="Palva A."/>
            <person name="Lucas S."/>
            <person name="Lapidus A."/>
            <person name="Glavina Del Rio T."/>
            <person name="Dalin E."/>
            <person name="Tice H."/>
            <person name="Bruce D."/>
            <person name="Goodwin L."/>
            <person name="Pitluck S."/>
            <person name="Larimer F.W."/>
            <person name="Land M.L."/>
            <person name="Hauser L."/>
            <person name="Sangwan P."/>
            <person name="de Vos W.M."/>
            <person name="Janssen P.H."/>
            <person name="Smidt H."/>
        </authorList>
    </citation>
    <scope>NUCLEOTIDE SEQUENCE [LARGE SCALE GENOMIC DNA]</scope>
    <source>
        <strain evidence="3 4">Ellin428</strain>
    </source>
</reference>
<dbReference type="SUPFAM" id="SSF50998">
    <property type="entry name" value="Quinoprotein alcohol dehydrogenase-like"/>
    <property type="match status" value="1"/>
</dbReference>
<dbReference type="InterPro" id="IPR001680">
    <property type="entry name" value="WD40_rpt"/>
</dbReference>
<evidence type="ECO:0000256" key="1">
    <source>
        <dbReference type="PROSITE-ProRule" id="PRU00221"/>
    </source>
</evidence>
<dbReference type="PROSITE" id="PS50294">
    <property type="entry name" value="WD_REPEATS_REGION"/>
    <property type="match status" value="1"/>
</dbReference>
<dbReference type="PANTHER" id="PTHR19879:SF9">
    <property type="entry name" value="TRANSCRIPTION INITIATION FACTOR TFIID SUBUNIT 5"/>
    <property type="match status" value="1"/>
</dbReference>
<evidence type="ECO:0000313" key="3">
    <source>
        <dbReference type="EMBL" id="EDY17233.1"/>
    </source>
</evidence>
<keyword evidence="4" id="KW-1185">Reference proteome</keyword>
<feature type="domain" description="Pyrrolo-quinoline quinone repeat" evidence="2">
    <location>
        <begin position="42"/>
        <end position="183"/>
    </location>
</feature>
<sequence length="567" mass="61208">MASRKVIRTIKTGRSGIKILVVSGDGRQLAVGRNSPAQVELYEIGNGARLKSVTLPGEIIHQCSLTQDGSLFAALLGPPNDRTELLLVDTHTGATRWQKVGQFNSVIIHPNGDRLFVAGNSHSRQFTILKAQDGSEISHLPAFVFSQSLSPDGKVVALGTQPGELLLVDASTGAEYQRGKLHANNLRAVAWTTDGYLLTMGNEGKPRDGRWALKLWNSGELTWVGSFFGFKSGAPTPWSFNGDGGYLLTQENPPRLWRIPTGREVFKLVQNSDQGWSGCFLADNVLLARKALALTRYDLGAGGRVTEVPPTFANNYSLATVHWPTGLFALARNIGSEPFGFKIMSVQNGNIVEKLSKSVGGRILDLDFDAHGERLATVFQAGGVLVYSVKTGELVFKVVGRYEHAVFAGGEHHLVALNARTLKADEIENDLVLIDAGNGKTLRTVNSRFRVNALAVSPGRAIVATGGSDQTVRIYEAATLQEQLAFRAHDSEISALAFHPSMPILASASADGAVKLWDYHTGKQLDYFLGFSGAPAALAFSPNGRLLFVDGQEKTTRVYDVSAVKTQ</sequence>
<dbReference type="InterPro" id="IPR002372">
    <property type="entry name" value="PQQ_rpt_dom"/>
</dbReference>
<organism evidence="3 4">
    <name type="scientific">Chthoniobacter flavus Ellin428</name>
    <dbReference type="NCBI Taxonomy" id="497964"/>
    <lineage>
        <taxon>Bacteria</taxon>
        <taxon>Pseudomonadati</taxon>
        <taxon>Verrucomicrobiota</taxon>
        <taxon>Spartobacteria</taxon>
        <taxon>Chthoniobacterales</taxon>
        <taxon>Chthoniobacteraceae</taxon>
        <taxon>Chthoniobacter</taxon>
    </lineage>
</organism>
<proteinExistence type="predicted"/>
<dbReference type="Pfam" id="PF13360">
    <property type="entry name" value="PQQ_2"/>
    <property type="match status" value="1"/>
</dbReference>
<dbReference type="Pfam" id="PF00400">
    <property type="entry name" value="WD40"/>
    <property type="match status" value="2"/>
</dbReference>
<dbReference type="eggNOG" id="COG2319">
    <property type="taxonomic scope" value="Bacteria"/>
</dbReference>
<evidence type="ECO:0000313" key="4">
    <source>
        <dbReference type="Proteomes" id="UP000005824"/>
    </source>
</evidence>
<accession>B4D8L1</accession>
<dbReference type="InParanoid" id="B4D8L1"/>